<dbReference type="EnsemblMetazoa" id="SMAR004816-RA">
    <property type="protein sequence ID" value="SMAR004816-PA"/>
    <property type="gene ID" value="SMAR004816"/>
</dbReference>
<proteinExistence type="predicted"/>
<evidence type="ECO:0000259" key="1">
    <source>
        <dbReference type="Pfam" id="PF17180"/>
    </source>
</evidence>
<dbReference type="Pfam" id="PF17180">
    <property type="entry name" value="Zn_ribbon_3CxxC_2"/>
    <property type="match status" value="1"/>
</dbReference>
<evidence type="ECO:0000313" key="3">
    <source>
        <dbReference type="Proteomes" id="UP000014500"/>
    </source>
</evidence>
<dbReference type="AlphaFoldDB" id="T1IUJ0"/>
<dbReference type="Proteomes" id="UP000014500">
    <property type="component" value="Unassembled WGS sequence"/>
</dbReference>
<reference evidence="3" key="1">
    <citation type="submission" date="2011-05" db="EMBL/GenBank/DDBJ databases">
        <authorList>
            <person name="Richards S.R."/>
            <person name="Qu J."/>
            <person name="Jiang H."/>
            <person name="Jhangiani S.N."/>
            <person name="Agravi P."/>
            <person name="Goodspeed R."/>
            <person name="Gross S."/>
            <person name="Mandapat C."/>
            <person name="Jackson L."/>
            <person name="Mathew T."/>
            <person name="Pu L."/>
            <person name="Thornton R."/>
            <person name="Saada N."/>
            <person name="Wilczek-Boney K.B."/>
            <person name="Lee S."/>
            <person name="Kovar C."/>
            <person name="Wu Y."/>
            <person name="Scherer S.E."/>
            <person name="Worley K.C."/>
            <person name="Muzny D.M."/>
            <person name="Gibbs R."/>
        </authorList>
    </citation>
    <scope>NUCLEOTIDE SEQUENCE</scope>
    <source>
        <strain evidence="3">Brora</strain>
    </source>
</reference>
<evidence type="ECO:0000313" key="2">
    <source>
        <dbReference type="EnsemblMetazoa" id="SMAR004816-PA"/>
    </source>
</evidence>
<protein>
    <recommendedName>
        <fullName evidence="1">Zinc finger domain-containing protein</fullName>
    </recommendedName>
</protein>
<dbReference type="InterPro" id="IPR033446">
    <property type="entry name" value="ZCCHC24_Znf-3CxxC"/>
</dbReference>
<keyword evidence="3" id="KW-1185">Reference proteome</keyword>
<feature type="domain" description="Zinc finger" evidence="1">
    <location>
        <begin position="9"/>
        <end position="49"/>
    </location>
</feature>
<dbReference type="HOGENOM" id="CLU_2856413_0_0_1"/>
<dbReference type="EMBL" id="JH431537">
    <property type="status" value="NOT_ANNOTATED_CDS"/>
    <property type="molecule type" value="Genomic_DNA"/>
</dbReference>
<reference evidence="2" key="2">
    <citation type="submission" date="2015-02" db="UniProtKB">
        <authorList>
            <consortium name="EnsemblMetazoa"/>
        </authorList>
    </citation>
    <scope>IDENTIFICATION</scope>
</reference>
<dbReference type="PhylomeDB" id="T1IUJ0"/>
<sequence length="65" mass="7685">KKIPYQGIKRCCGQFECPECDKTWTSGNSWANMGQKCYVCLIMVYPCFQWPVRNQGSHKTWREPH</sequence>
<name>T1IUJ0_STRMM</name>
<accession>T1IUJ0</accession>
<organism evidence="2 3">
    <name type="scientific">Strigamia maritima</name>
    <name type="common">European centipede</name>
    <name type="synonym">Geophilus maritimus</name>
    <dbReference type="NCBI Taxonomy" id="126957"/>
    <lineage>
        <taxon>Eukaryota</taxon>
        <taxon>Metazoa</taxon>
        <taxon>Ecdysozoa</taxon>
        <taxon>Arthropoda</taxon>
        <taxon>Myriapoda</taxon>
        <taxon>Chilopoda</taxon>
        <taxon>Pleurostigmophora</taxon>
        <taxon>Geophilomorpha</taxon>
        <taxon>Linotaeniidae</taxon>
        <taxon>Strigamia</taxon>
    </lineage>
</organism>